<keyword evidence="7" id="KW-1185">Reference proteome</keyword>
<evidence type="ECO:0000256" key="2">
    <source>
        <dbReference type="ARBA" id="ARBA00022723"/>
    </source>
</evidence>
<evidence type="ECO:0000313" key="7">
    <source>
        <dbReference type="Proteomes" id="UP000635142"/>
    </source>
</evidence>
<evidence type="ECO:0000256" key="3">
    <source>
        <dbReference type="ARBA" id="ARBA00022801"/>
    </source>
</evidence>
<comment type="caution">
    <text evidence="6">The sequence shown here is derived from an EMBL/GenBank/DDBJ whole genome shotgun (WGS) entry which is preliminary data.</text>
</comment>
<evidence type="ECO:0000256" key="4">
    <source>
        <dbReference type="ARBA" id="ARBA00022833"/>
    </source>
</evidence>
<dbReference type="RefSeq" id="WP_191076328.1">
    <property type="nucleotide sequence ID" value="NZ_JACTAG010000002.1"/>
</dbReference>
<dbReference type="SUPFAM" id="SSF102215">
    <property type="entry name" value="Creatininase"/>
    <property type="match status" value="1"/>
</dbReference>
<dbReference type="GO" id="GO:0009231">
    <property type="term" value="P:riboflavin biosynthetic process"/>
    <property type="evidence" value="ECO:0007669"/>
    <property type="project" value="TreeGrafter"/>
</dbReference>
<name>A0A927D6L0_9RHOB</name>
<comment type="similarity">
    <text evidence="5">Belongs to the creatininase superfamily.</text>
</comment>
<dbReference type="Gene3D" id="3.40.50.10310">
    <property type="entry name" value="Creatininase"/>
    <property type="match status" value="1"/>
</dbReference>
<proteinExistence type="inferred from homology"/>
<dbReference type="Proteomes" id="UP000635142">
    <property type="component" value="Unassembled WGS sequence"/>
</dbReference>
<dbReference type="PANTHER" id="PTHR35005:SF1">
    <property type="entry name" value="2-AMINO-5-FORMYLAMINO-6-RIBOSYLAMINOPYRIMIDIN-4(3H)-ONE 5'-MONOPHOSPHATE DEFORMYLASE"/>
    <property type="match status" value="1"/>
</dbReference>
<sequence length="264" mass="28005">MSVRGYWADLPSSDFAKLPLDTVAVLPLGAIEQHGPHLPLSVDRDLADAVVAKSLDALSDQQNVLFMPTLAVTKSGEHDQFPGTLSLSAETLLAVLRDIGASVARTGISRLVLLNAHGGNAPVLDIAARDLRMKYEMIVATCSWFGFAEDDGAVDPQSLADDIHAGELETSAMLAAHPQKVDMSQAQDFTPAMAAWRAQYRFIGLNGQAAKPAWVAGDLNAHGACGNASVANAEKGAHLLSSAAQNFAAFLDEFARFDLRHSDS</sequence>
<comment type="cofactor">
    <cofactor evidence="1">
        <name>Zn(2+)</name>
        <dbReference type="ChEBI" id="CHEBI:29105"/>
    </cofactor>
</comment>
<dbReference type="GO" id="GO:0046872">
    <property type="term" value="F:metal ion binding"/>
    <property type="evidence" value="ECO:0007669"/>
    <property type="project" value="UniProtKB-KW"/>
</dbReference>
<dbReference type="PANTHER" id="PTHR35005">
    <property type="entry name" value="3-DEHYDRO-SCYLLO-INOSOSE HYDROLASE"/>
    <property type="match status" value="1"/>
</dbReference>
<organism evidence="6 7">
    <name type="scientific">Sulfitobacter aestuariivivens</name>
    <dbReference type="NCBI Taxonomy" id="2766981"/>
    <lineage>
        <taxon>Bacteria</taxon>
        <taxon>Pseudomonadati</taxon>
        <taxon>Pseudomonadota</taxon>
        <taxon>Alphaproteobacteria</taxon>
        <taxon>Rhodobacterales</taxon>
        <taxon>Roseobacteraceae</taxon>
        <taxon>Sulfitobacter</taxon>
    </lineage>
</organism>
<dbReference type="Pfam" id="PF02633">
    <property type="entry name" value="Creatininase"/>
    <property type="match status" value="1"/>
</dbReference>
<gene>
    <name evidence="6" type="ORF">H9Q16_15525</name>
</gene>
<evidence type="ECO:0000256" key="1">
    <source>
        <dbReference type="ARBA" id="ARBA00001947"/>
    </source>
</evidence>
<dbReference type="AlphaFoldDB" id="A0A927D6L0"/>
<dbReference type="GO" id="GO:0016811">
    <property type="term" value="F:hydrolase activity, acting on carbon-nitrogen (but not peptide) bonds, in linear amides"/>
    <property type="evidence" value="ECO:0007669"/>
    <property type="project" value="TreeGrafter"/>
</dbReference>
<protein>
    <submittedName>
        <fullName evidence="6">Creatininase family protein</fullName>
    </submittedName>
</protein>
<dbReference type="InterPro" id="IPR003785">
    <property type="entry name" value="Creatininase/forma_Hydrolase"/>
</dbReference>
<keyword evidence="4" id="KW-0862">Zinc</keyword>
<accession>A0A927D6L0</accession>
<dbReference type="EMBL" id="JACTAG010000002">
    <property type="protein sequence ID" value="MBD3665346.1"/>
    <property type="molecule type" value="Genomic_DNA"/>
</dbReference>
<evidence type="ECO:0000313" key="6">
    <source>
        <dbReference type="EMBL" id="MBD3665346.1"/>
    </source>
</evidence>
<keyword evidence="2" id="KW-0479">Metal-binding</keyword>
<dbReference type="InterPro" id="IPR024087">
    <property type="entry name" value="Creatininase-like_sf"/>
</dbReference>
<evidence type="ECO:0000256" key="5">
    <source>
        <dbReference type="ARBA" id="ARBA00024029"/>
    </source>
</evidence>
<keyword evidence="3" id="KW-0378">Hydrolase</keyword>
<reference evidence="6" key="1">
    <citation type="submission" date="2020-08" db="EMBL/GenBank/DDBJ databases">
        <title>Sulfitobacter aestuariivivens sp. nov., isolated from a tidal flat.</title>
        <authorList>
            <person name="Park S."/>
            <person name="Yoon J.-H."/>
        </authorList>
    </citation>
    <scope>NUCLEOTIDE SEQUENCE</scope>
    <source>
        <strain evidence="6">TSTF-M16</strain>
    </source>
</reference>